<dbReference type="Pfam" id="PF18029">
    <property type="entry name" value="Glyoxalase_6"/>
    <property type="match status" value="1"/>
</dbReference>
<proteinExistence type="predicted"/>
<feature type="domain" description="VOC" evidence="1">
    <location>
        <begin position="10"/>
        <end position="125"/>
    </location>
</feature>
<dbReference type="AlphaFoldDB" id="A0A6P1NHW0"/>
<evidence type="ECO:0000259" key="1">
    <source>
        <dbReference type="PROSITE" id="PS51819"/>
    </source>
</evidence>
<dbReference type="PANTHER" id="PTHR33993:SF14">
    <property type="entry name" value="GB|AAF24581.1"/>
    <property type="match status" value="1"/>
</dbReference>
<reference evidence="2 3" key="1">
    <citation type="submission" date="2020-01" db="EMBL/GenBank/DDBJ databases">
        <title>Pseudarthrobacter psychrotolerans sp. nov., isolated from antarctic soil.</title>
        <authorList>
            <person name="Shin Y."/>
            <person name="Park W."/>
        </authorList>
    </citation>
    <scope>NUCLEOTIDE SEQUENCE [LARGE SCALE GENOMIC DNA]</scope>
    <source>
        <strain evidence="2 3">YJ56</strain>
    </source>
</reference>
<dbReference type="EMBL" id="CP047898">
    <property type="protein sequence ID" value="QHK18938.1"/>
    <property type="molecule type" value="Genomic_DNA"/>
</dbReference>
<dbReference type="InterPro" id="IPR037523">
    <property type="entry name" value="VOC_core"/>
</dbReference>
<dbReference type="Pfam" id="PF00903">
    <property type="entry name" value="Glyoxalase"/>
    <property type="match status" value="1"/>
</dbReference>
<evidence type="ECO:0000313" key="3">
    <source>
        <dbReference type="Proteomes" id="UP000464186"/>
    </source>
</evidence>
<dbReference type="PROSITE" id="PS51819">
    <property type="entry name" value="VOC"/>
    <property type="match status" value="2"/>
</dbReference>
<feature type="domain" description="VOC" evidence="1">
    <location>
        <begin position="138"/>
        <end position="255"/>
    </location>
</feature>
<dbReference type="InterPro" id="IPR041581">
    <property type="entry name" value="Glyoxalase_6"/>
</dbReference>
<dbReference type="SUPFAM" id="SSF54593">
    <property type="entry name" value="Glyoxalase/Bleomycin resistance protein/Dihydroxybiphenyl dioxygenase"/>
    <property type="match status" value="2"/>
</dbReference>
<sequence>MPKPDIAPGDPCWIDLMTSDPGKSREFYTRLFGWTYETGDEEIYGGYITAFAGGAPVAGMMKNDGQSGYPDVWTTYLRVEDISAAAEAVVAAGGQVLMLPMEVPDQGHMAMFSDAGGAAFGAWQFGGHTGFQLKGEPGAPFWHELHTRKYAPSVKFYQDVFAWDTAVVSDSDDFRYMTLGSGEHSRAGIMDASFYLPDEVPSNWQIYFGVESADATVEAARALGAQVIHPAEDSAFGRMATLTDPTGAVFKIAQRPDPAA</sequence>
<name>A0A6P1NHW0_9MICC</name>
<organism evidence="2 3">
    <name type="scientific">Pseudarthrobacter psychrotolerans</name>
    <dbReference type="NCBI Taxonomy" id="2697569"/>
    <lineage>
        <taxon>Bacteria</taxon>
        <taxon>Bacillati</taxon>
        <taxon>Actinomycetota</taxon>
        <taxon>Actinomycetes</taxon>
        <taxon>Micrococcales</taxon>
        <taxon>Micrococcaceae</taxon>
        <taxon>Pseudarthrobacter</taxon>
    </lineage>
</organism>
<keyword evidence="3" id="KW-1185">Reference proteome</keyword>
<dbReference type="CDD" id="cd07247">
    <property type="entry name" value="SgaA_N_like"/>
    <property type="match status" value="2"/>
</dbReference>
<dbReference type="Gene3D" id="3.10.180.10">
    <property type="entry name" value="2,3-Dihydroxybiphenyl 1,2-Dioxygenase, domain 1"/>
    <property type="match status" value="2"/>
</dbReference>
<dbReference type="InterPro" id="IPR052164">
    <property type="entry name" value="Anthracycline_SecMetBiosynth"/>
</dbReference>
<accession>A0A6P1NHW0</accession>
<evidence type="ECO:0000313" key="2">
    <source>
        <dbReference type="EMBL" id="QHK18938.1"/>
    </source>
</evidence>
<protein>
    <submittedName>
        <fullName evidence="2">VOC family protein</fullName>
    </submittedName>
</protein>
<dbReference type="KEGG" id="psey:GU243_03270"/>
<dbReference type="Proteomes" id="UP000464186">
    <property type="component" value="Chromosome"/>
</dbReference>
<dbReference type="InterPro" id="IPR029068">
    <property type="entry name" value="Glyas_Bleomycin-R_OHBP_Dase"/>
</dbReference>
<gene>
    <name evidence="2" type="ORF">GU243_03270</name>
</gene>
<dbReference type="InterPro" id="IPR004360">
    <property type="entry name" value="Glyas_Fos-R_dOase_dom"/>
</dbReference>
<dbReference type="PANTHER" id="PTHR33993">
    <property type="entry name" value="GLYOXALASE-RELATED"/>
    <property type="match status" value="1"/>
</dbReference>